<dbReference type="Gene3D" id="1.25.40.20">
    <property type="entry name" value="Ankyrin repeat-containing domain"/>
    <property type="match status" value="1"/>
</dbReference>
<keyword evidence="7 10" id="KW-0175">Coiled coil</keyword>
<dbReference type="Gene3D" id="3.30.40.10">
    <property type="entry name" value="Zinc/RING finger domain, C3HC4 (zinc finger)"/>
    <property type="match status" value="1"/>
</dbReference>
<feature type="repeat" description="ANK" evidence="8">
    <location>
        <begin position="1050"/>
        <end position="1082"/>
    </location>
</feature>
<dbReference type="PROSITE" id="PS50297">
    <property type="entry name" value="ANK_REP_REGION"/>
    <property type="match status" value="1"/>
</dbReference>
<evidence type="ECO:0000256" key="8">
    <source>
        <dbReference type="PROSITE-ProRule" id="PRU00023"/>
    </source>
</evidence>
<feature type="coiled-coil region" evidence="10">
    <location>
        <begin position="720"/>
        <end position="748"/>
    </location>
</feature>
<dbReference type="SMART" id="SM00105">
    <property type="entry name" value="ArfGap"/>
    <property type="match status" value="1"/>
</dbReference>
<dbReference type="InterPro" id="IPR037278">
    <property type="entry name" value="ARFGAP/RecO"/>
</dbReference>
<dbReference type="Gene3D" id="1.10.220.150">
    <property type="entry name" value="Arf GTPase activating protein"/>
    <property type="match status" value="1"/>
</dbReference>
<dbReference type="InterPro" id="IPR017907">
    <property type="entry name" value="Znf_RING_CS"/>
</dbReference>
<keyword evidence="2" id="KW-0479">Metal-binding</keyword>
<dbReference type="SUPFAM" id="SSF57863">
    <property type="entry name" value="ArfGap/RecO-like zinc finger"/>
    <property type="match status" value="1"/>
</dbReference>
<dbReference type="InterPro" id="IPR022018">
    <property type="entry name" value="GIT1_C"/>
</dbReference>
<dbReference type="InterPro" id="IPR001164">
    <property type="entry name" value="ArfGAP_dom"/>
</dbReference>
<organism evidence="14 15">
    <name type="scientific">Porites lobata</name>
    <dbReference type="NCBI Taxonomy" id="104759"/>
    <lineage>
        <taxon>Eukaryota</taxon>
        <taxon>Metazoa</taxon>
        <taxon>Cnidaria</taxon>
        <taxon>Anthozoa</taxon>
        <taxon>Hexacorallia</taxon>
        <taxon>Scleractinia</taxon>
        <taxon>Fungiina</taxon>
        <taxon>Poritidae</taxon>
        <taxon>Porites</taxon>
    </lineage>
</organism>
<feature type="coiled-coil region" evidence="10">
    <location>
        <begin position="39"/>
        <end position="80"/>
    </location>
</feature>
<evidence type="ECO:0000256" key="3">
    <source>
        <dbReference type="ARBA" id="ARBA00022737"/>
    </source>
</evidence>
<feature type="compositionally biased region" description="Polar residues" evidence="11">
    <location>
        <begin position="1417"/>
        <end position="1432"/>
    </location>
</feature>
<dbReference type="InterPro" id="IPR058642">
    <property type="entry name" value="BRE1A/B-like_dom"/>
</dbReference>
<keyword evidence="1" id="KW-0343">GTPase activation</keyword>
<evidence type="ECO:0000256" key="6">
    <source>
        <dbReference type="ARBA" id="ARBA00023043"/>
    </source>
</evidence>
<feature type="compositionally biased region" description="Basic and acidic residues" evidence="11">
    <location>
        <begin position="492"/>
        <end position="501"/>
    </location>
</feature>
<dbReference type="Proteomes" id="UP001159405">
    <property type="component" value="Unassembled WGS sequence"/>
</dbReference>
<keyword evidence="3" id="KW-0677">Repeat</keyword>
<feature type="region of interest" description="Disordered" evidence="11">
    <location>
        <begin position="492"/>
        <end position="550"/>
    </location>
</feature>
<proteinExistence type="predicted"/>
<evidence type="ECO:0008006" key="16">
    <source>
        <dbReference type="Google" id="ProtNLM"/>
    </source>
</evidence>
<dbReference type="InterPro" id="IPR013083">
    <property type="entry name" value="Znf_RING/FYVE/PHD"/>
</dbReference>
<evidence type="ECO:0000313" key="15">
    <source>
        <dbReference type="Proteomes" id="UP001159405"/>
    </source>
</evidence>
<evidence type="ECO:0000256" key="5">
    <source>
        <dbReference type="ARBA" id="ARBA00022833"/>
    </source>
</evidence>
<evidence type="ECO:0000313" key="14">
    <source>
        <dbReference type="EMBL" id="CAH3149848.1"/>
    </source>
</evidence>
<protein>
    <recommendedName>
        <fullName evidence="16">RING-type E3 ubiquitin transferase</fullName>
    </recommendedName>
</protein>
<feature type="domain" description="Arf-GAP" evidence="13">
    <location>
        <begin position="880"/>
        <end position="1008"/>
    </location>
</feature>
<keyword evidence="4 9" id="KW-0863">Zinc-finger</keyword>
<dbReference type="SMART" id="SM00555">
    <property type="entry name" value="GIT"/>
    <property type="match status" value="2"/>
</dbReference>
<dbReference type="Pfam" id="PF12205">
    <property type="entry name" value="GIT1_C"/>
    <property type="match status" value="1"/>
</dbReference>
<keyword evidence="15" id="KW-1185">Reference proteome</keyword>
<feature type="region of interest" description="Disordered" evidence="11">
    <location>
        <begin position="1264"/>
        <end position="1293"/>
    </location>
</feature>
<keyword evidence="5" id="KW-0862">Zinc</keyword>
<dbReference type="PANTHER" id="PTHR46097:SF3">
    <property type="entry name" value="ARF GTPASE-ACTIVATING PROTEIN GIT"/>
    <property type="match status" value="1"/>
</dbReference>
<dbReference type="PANTHER" id="PTHR46097">
    <property type="entry name" value="G PROTEIN-COUPLED RECEPTOR KINASE INTERACTING ARFGAP"/>
    <property type="match status" value="1"/>
</dbReference>
<feature type="compositionally biased region" description="Basic and acidic residues" evidence="11">
    <location>
        <begin position="508"/>
        <end position="529"/>
    </location>
</feature>
<dbReference type="SMART" id="SM00248">
    <property type="entry name" value="ANK"/>
    <property type="match status" value="3"/>
</dbReference>
<feature type="compositionally biased region" description="Acidic residues" evidence="11">
    <location>
        <begin position="530"/>
        <end position="539"/>
    </location>
</feature>
<dbReference type="Pfam" id="PF01412">
    <property type="entry name" value="ArfGap"/>
    <property type="match status" value="1"/>
</dbReference>
<name>A0ABN8PWB6_9CNID</name>
<dbReference type="PROSITE" id="PS50115">
    <property type="entry name" value="ARFGAP"/>
    <property type="match status" value="1"/>
</dbReference>
<evidence type="ECO:0000256" key="11">
    <source>
        <dbReference type="SAM" id="MobiDB-lite"/>
    </source>
</evidence>
<evidence type="ECO:0000256" key="10">
    <source>
        <dbReference type="SAM" id="Coils"/>
    </source>
</evidence>
<dbReference type="PROSITE" id="PS00518">
    <property type="entry name" value="ZF_RING_1"/>
    <property type="match status" value="1"/>
</dbReference>
<feature type="compositionally biased region" description="Acidic residues" evidence="11">
    <location>
        <begin position="182"/>
        <end position="191"/>
    </location>
</feature>
<evidence type="ECO:0000256" key="7">
    <source>
        <dbReference type="ARBA" id="ARBA00023054"/>
    </source>
</evidence>
<evidence type="ECO:0000259" key="13">
    <source>
        <dbReference type="PROSITE" id="PS50115"/>
    </source>
</evidence>
<sequence>MKRSQPETSGGPPAKKHLSTKIIPAENIGAVANEDELDLKVLQFQNKKLGERLEELKVEEEKLKDQVEKLKKQRESDMNIISVINRHWMQLDEDIKTILQRYEGIGEEDSEQTSNEATLSYLDYLANLDSDQVREEVAKRSTATKEHTRKLLSYVEKSGPFVTTPAPKVTKELSNDEIDVVGEESKEEEQQQPEFAQKTSADEQEKPDLEADNKQLRELVTSLHQKQQTTSLEFSEIRDKYALAQKEISQLNTELQDALYELQKANHRVDNLVKRLNELEDVNKRLRDGNTAPGEQGDSGPAQNDETSTELEDLQELSKTRLEELEKLNDNYITSQQELEKLKLEITNIPESAVLQSAPYKCLQSQFSVLYGEVTQLRQQLDDTRRALSSTKTQHVLQLEQIESNNVTMQKKYKAEISELHDALLQVKRDYDLLRMEFEQNLKANEQTGPMTKEMSHMLSSLQSHNQQLKTEVSRYKRKFSEAQVQATKLSEELKLAKESPKPSSEAAKQEDGEQAKDQTETKATAKPEEEGEIDDGEETAASSSKSSEAELKELRASLKKSEESQKEMKILLDVYKGAAKDLRDKVELISAEKKLKEEIEEQKVRIENLEKELEKYKGALADEEAIKRLKMADETIEQLQKNLAATKQEEDAVLAEMEFTGQAFEEMQEQNVRLLQQLREKDDANLKLMSERIKGNQIQKQLREEMDVLSDHVTSLNAHRETQTQLVRKQDEREKALQNAMTSLEKELNLRQQAMELHKRKAIESAQAAQDIKIRFDSFQQQFQEAQESLSEQTRASEEEAFKSRRVQEECASLRRKLEKEKKNVLYGAADEILLEEIKQYKAKLTCPCCNTRKKDAILTKCFHVFCFECLKTRYDTRQRKCPKMKLRPTTDFCADCSAPGPEWASVNRGVLICDECCSVHRSLGRHISQVKHLRHSSWSPTLQAMVRQLVTNGANSIWEHSLLDPNQMKSGLRKPNQKDRVHPTKATFIKAKYQRLAFVPRLPCKDDDTITVADLSQQLHSSVRTGNLETCLRLLSLGARANYFHPERNNTPLHVAANAGQALQVELLIVHGADPTKPDLNGKTPVDCAMEAGYTNIAQRLIEVQFELTDRLTYYLCGRRPDHQNGVHYLIPTMAESCLDLSDDAQKAKLKLQALSHHLFEELASDVYDEVDRRECDSVWLATQNQSALLSDTTTVPFLPVNPSFSSTRNQGRQKLALFNAKEFATLIVDILNDARRREQDSNPDLTQGFVESHSHIFPIEEGEYDHEYDEVPSDEETADKDSTPETPSQITSKIQIEKGTTTSFLEEDSVPMERHMKVETALATANARVQQLLQINANQINEIQNLQSVVHKLQDENKALKSQLGIPNGGSLTAISDDNVFTPKEESDDEDDKVDIEEITPYEAPGSLLRKRTTQPTPTGHSHNTTRSKIVNPYDNVADSAEEQEERRYLNVDEMREHERMSSSDSPFDDPLDQKAVKLIHAVDDLVNQATQNSRQPSQEDVVRCTEQITKKIQELLLSAQAGRHSCFIPCSSNIFTAVNDMATLFPEDPDVDSMRVSLQLMKSSAARLQVECKSAVLPGNTVDMAFLTQQVIQCAYDIAKAAKQLVTTFSVE</sequence>
<feature type="domain" description="RING-type" evidence="12">
    <location>
        <begin position="848"/>
        <end position="887"/>
    </location>
</feature>
<feature type="region of interest" description="Disordered" evidence="11">
    <location>
        <begin position="1"/>
        <end position="20"/>
    </location>
</feature>
<feature type="coiled-coil region" evidence="10">
    <location>
        <begin position="1332"/>
        <end position="1366"/>
    </location>
</feature>
<dbReference type="CDD" id="cd08833">
    <property type="entry name" value="ArfGap_GIT"/>
    <property type="match status" value="1"/>
</dbReference>
<dbReference type="Pfam" id="PF12796">
    <property type="entry name" value="Ank_2"/>
    <property type="match status" value="1"/>
</dbReference>
<reference evidence="14 15" key="1">
    <citation type="submission" date="2022-05" db="EMBL/GenBank/DDBJ databases">
        <authorList>
            <consortium name="Genoscope - CEA"/>
            <person name="William W."/>
        </authorList>
    </citation>
    <scope>NUCLEOTIDE SEQUENCE [LARGE SCALE GENOMIC DNA]</scope>
</reference>
<dbReference type="InterPro" id="IPR002110">
    <property type="entry name" value="Ankyrin_rpt"/>
</dbReference>
<keyword evidence="6 8" id="KW-0040">ANK repeat</keyword>
<dbReference type="InterPro" id="IPR013724">
    <property type="entry name" value="GIT_SHD"/>
</dbReference>
<dbReference type="SUPFAM" id="SSF48403">
    <property type="entry name" value="Ankyrin repeat"/>
    <property type="match status" value="1"/>
</dbReference>
<dbReference type="Pfam" id="PF26052">
    <property type="entry name" value="BRE1B"/>
    <property type="match status" value="1"/>
</dbReference>
<dbReference type="Gene3D" id="1.20.5.170">
    <property type="match status" value="1"/>
</dbReference>
<evidence type="ECO:0000256" key="4">
    <source>
        <dbReference type="ARBA" id="ARBA00022771"/>
    </source>
</evidence>
<dbReference type="InterPro" id="IPR036770">
    <property type="entry name" value="Ankyrin_rpt-contain_sf"/>
</dbReference>
<evidence type="ECO:0000256" key="9">
    <source>
        <dbReference type="PROSITE-ProRule" id="PRU00175"/>
    </source>
</evidence>
<dbReference type="InterPro" id="IPR032352">
    <property type="entry name" value="GIT1/2_CC"/>
</dbReference>
<dbReference type="InterPro" id="IPR038508">
    <property type="entry name" value="ArfGAP_dom_sf"/>
</dbReference>
<feature type="region of interest" description="Disordered" evidence="11">
    <location>
        <begin position="182"/>
        <end position="209"/>
    </location>
</feature>
<evidence type="ECO:0000259" key="12">
    <source>
        <dbReference type="PROSITE" id="PS50089"/>
    </source>
</evidence>
<evidence type="ECO:0000256" key="1">
    <source>
        <dbReference type="ARBA" id="ARBA00022468"/>
    </source>
</evidence>
<feature type="compositionally biased region" description="Acidic residues" evidence="11">
    <location>
        <begin position="1264"/>
        <end position="1281"/>
    </location>
</feature>
<gene>
    <name evidence="14" type="ORF">PLOB_00047512</name>
</gene>
<dbReference type="SUPFAM" id="SSF57850">
    <property type="entry name" value="RING/U-box"/>
    <property type="match status" value="1"/>
</dbReference>
<comment type="caution">
    <text evidence="14">The sequence shown here is derived from an EMBL/GenBank/DDBJ whole genome shotgun (WGS) entry which is preliminary data.</text>
</comment>
<evidence type="ECO:0000256" key="2">
    <source>
        <dbReference type="ARBA" id="ARBA00022723"/>
    </source>
</evidence>
<dbReference type="InterPro" id="IPR047161">
    <property type="entry name" value="GIT-like"/>
</dbReference>
<dbReference type="PRINTS" id="PR00405">
    <property type="entry name" value="REVINTRACTNG"/>
</dbReference>
<dbReference type="PROSITE" id="PS50089">
    <property type="entry name" value="ZF_RING_2"/>
    <property type="match status" value="1"/>
</dbReference>
<feature type="region of interest" description="Disordered" evidence="11">
    <location>
        <begin position="286"/>
        <end position="313"/>
    </location>
</feature>
<feature type="region of interest" description="Disordered" evidence="11">
    <location>
        <begin position="1412"/>
        <end position="1432"/>
    </location>
</feature>
<accession>A0ABN8PWB6</accession>
<dbReference type="Pfam" id="PF08518">
    <property type="entry name" value="GIT_SHD"/>
    <property type="match status" value="2"/>
</dbReference>
<dbReference type="PROSITE" id="PS50088">
    <property type="entry name" value="ANK_REPEAT"/>
    <property type="match status" value="1"/>
</dbReference>
<feature type="compositionally biased region" description="Basic and acidic residues" evidence="11">
    <location>
        <begin position="200"/>
        <end position="209"/>
    </location>
</feature>
<dbReference type="InterPro" id="IPR001841">
    <property type="entry name" value="Znf_RING"/>
</dbReference>
<dbReference type="Pfam" id="PF16559">
    <property type="entry name" value="GIT_CC"/>
    <property type="match status" value="1"/>
</dbReference>
<dbReference type="Gene3D" id="1.20.120.330">
    <property type="entry name" value="Nucleotidyltransferases domain 2"/>
    <property type="match status" value="1"/>
</dbReference>
<dbReference type="EMBL" id="CALNXK010000087">
    <property type="protein sequence ID" value="CAH3149848.1"/>
    <property type="molecule type" value="Genomic_DNA"/>
</dbReference>